<comment type="caution">
    <text evidence="9">The sequence shown here is derived from an EMBL/GenBank/DDBJ whole genome shotgun (WGS) entry which is preliminary data.</text>
</comment>
<evidence type="ECO:0000313" key="9">
    <source>
        <dbReference type="EMBL" id="PIT43748.1"/>
    </source>
</evidence>
<dbReference type="InterPro" id="IPR002563">
    <property type="entry name" value="Flavin_Rdtase-like_dom"/>
</dbReference>
<dbReference type="EMBL" id="MEIP01000030">
    <property type="protein sequence ID" value="PIT43748.1"/>
    <property type="molecule type" value="Genomic_DNA"/>
</dbReference>
<dbReference type="InterPro" id="IPR050268">
    <property type="entry name" value="NADH-dep_flavin_reductase"/>
</dbReference>
<accession>A0A066TBI9</accession>
<dbReference type="GO" id="GO:0004497">
    <property type="term" value="F:monooxygenase activity"/>
    <property type="evidence" value="ECO:0007669"/>
    <property type="project" value="UniProtKB-KW"/>
</dbReference>
<proteinExistence type="inferred from homology"/>
<dbReference type="PANTHER" id="PTHR30466">
    <property type="entry name" value="FLAVIN REDUCTASE"/>
    <property type="match status" value="1"/>
</dbReference>
<dbReference type="InterPro" id="IPR012349">
    <property type="entry name" value="Split_barrel_FMN-bd"/>
</dbReference>
<evidence type="ECO:0000256" key="2">
    <source>
        <dbReference type="ARBA" id="ARBA00006032"/>
    </source>
</evidence>
<keyword evidence="4" id="KW-0285">Flavoprotein</keyword>
<organism evidence="9 10">
    <name type="scientific">Snodgrassella alvi</name>
    <dbReference type="NCBI Taxonomy" id="1196083"/>
    <lineage>
        <taxon>Bacteria</taxon>
        <taxon>Pseudomonadati</taxon>
        <taxon>Pseudomonadota</taxon>
        <taxon>Betaproteobacteria</taxon>
        <taxon>Neisseriales</taxon>
        <taxon>Neisseriaceae</taxon>
        <taxon>Snodgrassella</taxon>
    </lineage>
</organism>
<dbReference type="GO" id="GO:0010181">
    <property type="term" value="F:FMN binding"/>
    <property type="evidence" value="ECO:0007669"/>
    <property type="project" value="InterPro"/>
</dbReference>
<evidence type="ECO:0000313" key="10">
    <source>
        <dbReference type="Proteomes" id="UP000229970"/>
    </source>
</evidence>
<keyword evidence="6" id="KW-0560">Oxidoreductase</keyword>
<gene>
    <name evidence="9" type="ORF">BHC46_12130</name>
</gene>
<keyword evidence="5" id="KW-0058">Aromatic hydrocarbons catabolism</keyword>
<dbReference type="GO" id="GO:0042537">
    <property type="term" value="P:benzene-containing compound metabolic process"/>
    <property type="evidence" value="ECO:0007669"/>
    <property type="project" value="InterPro"/>
</dbReference>
<keyword evidence="7" id="KW-0520">NAD</keyword>
<dbReference type="RefSeq" id="WP_051608230.1">
    <property type="nucleotide sequence ID" value="NZ_MEIP01000030.1"/>
</dbReference>
<dbReference type="Gene3D" id="2.30.110.10">
    <property type="entry name" value="Electron Transport, Fmn-binding Protein, Chain A"/>
    <property type="match status" value="1"/>
</dbReference>
<dbReference type="Proteomes" id="UP000229970">
    <property type="component" value="Unassembled WGS sequence"/>
</dbReference>
<dbReference type="AlphaFoldDB" id="A0A066TBI9"/>
<comment type="similarity">
    <text evidence="2">Belongs to the non-flavoprotein flavin reductase family. HpaC subfamily.</text>
</comment>
<evidence type="ECO:0000256" key="5">
    <source>
        <dbReference type="ARBA" id="ARBA00022797"/>
    </source>
</evidence>
<dbReference type="GO" id="GO:0006208">
    <property type="term" value="P:pyrimidine nucleobase catabolic process"/>
    <property type="evidence" value="ECO:0007669"/>
    <property type="project" value="TreeGrafter"/>
</dbReference>
<feature type="domain" description="Flavin reductase like" evidence="8">
    <location>
        <begin position="16"/>
        <end position="165"/>
    </location>
</feature>
<evidence type="ECO:0000259" key="8">
    <source>
        <dbReference type="SMART" id="SM00903"/>
    </source>
</evidence>
<dbReference type="InterPro" id="IPR011982">
    <property type="entry name" value="HPA_mOase_red"/>
</dbReference>
<dbReference type="SUPFAM" id="SSF50475">
    <property type="entry name" value="FMN-binding split barrel"/>
    <property type="match status" value="1"/>
</dbReference>
<dbReference type="SMART" id="SM00903">
    <property type="entry name" value="Flavin_Reduct"/>
    <property type="match status" value="1"/>
</dbReference>
<sequence>MDQPSSAMALQYREAMSKVAAAVFVVTTEGSAGRYGITLTAVTSVTDTPPTLLLCINRNARIQPILRANRQLCVNVLATTQQDVAEHFAGMTSIPATERFLQNEWQNHQHTTQPQLVGALAHLHGHIIDSHDMGSHSVFYIAIEHIHLNSQENQGLVYFQRQFAQTTALTYQTSYG</sequence>
<dbReference type="Pfam" id="PF01613">
    <property type="entry name" value="Flavin_Reduct"/>
    <property type="match status" value="1"/>
</dbReference>
<dbReference type="GO" id="GO:0016651">
    <property type="term" value="F:oxidoreductase activity, acting on NAD(P)H"/>
    <property type="evidence" value="ECO:0007669"/>
    <property type="project" value="InterPro"/>
</dbReference>
<dbReference type="PANTHER" id="PTHR30466:SF1">
    <property type="entry name" value="FMN REDUCTASE (NADH) RUTF"/>
    <property type="match status" value="1"/>
</dbReference>
<comment type="pathway">
    <text evidence="1">Aromatic compound metabolism; 4-hydroxyphenylacetate degradation; pyruvate and succinate semialdehyde from 4-hydroxyphenylacetate: step 1/7.</text>
</comment>
<evidence type="ECO:0000256" key="4">
    <source>
        <dbReference type="ARBA" id="ARBA00022630"/>
    </source>
</evidence>
<dbReference type="NCBIfam" id="TIGR02296">
    <property type="entry name" value="HpaC"/>
    <property type="match status" value="1"/>
</dbReference>
<name>A0A066TBI9_9NEIS</name>
<reference evidence="9 10" key="1">
    <citation type="journal article" date="2017" name="MBio">
        <title>Type VI secretion-mediated competition in the bee gut microbiome.</title>
        <authorList>
            <person name="Steele M.I."/>
            <person name="Kwong W.K."/>
            <person name="Powell J.E."/>
            <person name="Whiteley M."/>
            <person name="Moran N.A."/>
        </authorList>
    </citation>
    <scope>NUCLEOTIDE SEQUENCE [LARGE SCALE GENOMIC DNA]</scope>
    <source>
        <strain evidence="9 10">Ruf1-X</strain>
    </source>
</reference>
<evidence type="ECO:0000256" key="3">
    <source>
        <dbReference type="ARBA" id="ARBA00015398"/>
    </source>
</evidence>
<dbReference type="eggNOG" id="COG1853">
    <property type="taxonomic scope" value="Bacteria"/>
</dbReference>
<keyword evidence="9" id="KW-0503">Monooxygenase</keyword>
<evidence type="ECO:0000256" key="1">
    <source>
        <dbReference type="ARBA" id="ARBA00005112"/>
    </source>
</evidence>
<evidence type="ECO:0000256" key="7">
    <source>
        <dbReference type="ARBA" id="ARBA00023027"/>
    </source>
</evidence>
<evidence type="ECO:0000256" key="6">
    <source>
        <dbReference type="ARBA" id="ARBA00023002"/>
    </source>
</evidence>
<dbReference type="UniPathway" id="UPA00208">
    <property type="reaction ID" value="UER00416"/>
</dbReference>
<dbReference type="GO" id="GO:0051287">
    <property type="term" value="F:NAD binding"/>
    <property type="evidence" value="ECO:0007669"/>
    <property type="project" value="InterPro"/>
</dbReference>
<dbReference type="GO" id="GO:0042602">
    <property type="term" value="F:riboflavin reductase (NADPH) activity"/>
    <property type="evidence" value="ECO:0007669"/>
    <property type="project" value="TreeGrafter"/>
</dbReference>
<protein>
    <recommendedName>
        <fullName evidence="3">4-hydroxyphenylacetate 3-monooxygenase reductase component</fullName>
    </recommendedName>
</protein>